<accession>G3H0F8</accession>
<evidence type="ECO:0000256" key="1">
    <source>
        <dbReference type="SAM" id="MobiDB-lite"/>
    </source>
</evidence>
<proteinExistence type="predicted"/>
<reference evidence="3" key="1">
    <citation type="journal article" date="2011" name="Nat. Biotechnol.">
        <title>The genomic sequence of the Chinese hamster ovary (CHO)-K1 cell line.</title>
        <authorList>
            <person name="Xu X."/>
            <person name="Nagarajan H."/>
            <person name="Lewis N.E."/>
            <person name="Pan S."/>
            <person name="Cai Z."/>
            <person name="Liu X."/>
            <person name="Chen W."/>
            <person name="Xie M."/>
            <person name="Wang W."/>
            <person name="Hammond S."/>
            <person name="Andersen M.R."/>
            <person name="Neff N."/>
            <person name="Passarelli B."/>
            <person name="Koh W."/>
            <person name="Fan H.C."/>
            <person name="Wang J."/>
            <person name="Gui Y."/>
            <person name="Lee K.H."/>
            <person name="Betenbaugh M.J."/>
            <person name="Quake S.R."/>
            <person name="Famili I."/>
            <person name="Palsson B.O."/>
            <person name="Wang J."/>
        </authorList>
    </citation>
    <scope>NUCLEOTIDE SEQUENCE [LARGE SCALE GENOMIC DNA]</scope>
    <source>
        <strain evidence="3">CHO K1 cell line</strain>
    </source>
</reference>
<protein>
    <submittedName>
        <fullName evidence="2">Uncharacterized protein</fullName>
    </submittedName>
</protein>
<evidence type="ECO:0000313" key="3">
    <source>
        <dbReference type="Proteomes" id="UP000001075"/>
    </source>
</evidence>
<gene>
    <name evidence="2" type="ORF">I79_003613</name>
</gene>
<sequence>MEMLAAVTELISWQKGLGRRDKENQREDAAKTLDRPAQGQACCGLGSWCLEPSERPQQAFHFESGLSS</sequence>
<evidence type="ECO:0000313" key="2">
    <source>
        <dbReference type="EMBL" id="EGV92879.1"/>
    </source>
</evidence>
<dbReference type="EMBL" id="JH000091">
    <property type="protein sequence ID" value="EGV92879.1"/>
    <property type="molecule type" value="Genomic_DNA"/>
</dbReference>
<dbReference type="Proteomes" id="UP000001075">
    <property type="component" value="Unassembled WGS sequence"/>
</dbReference>
<organism evidence="2 3">
    <name type="scientific">Cricetulus griseus</name>
    <name type="common">Chinese hamster</name>
    <name type="synonym">Cricetulus barabensis griseus</name>
    <dbReference type="NCBI Taxonomy" id="10029"/>
    <lineage>
        <taxon>Eukaryota</taxon>
        <taxon>Metazoa</taxon>
        <taxon>Chordata</taxon>
        <taxon>Craniata</taxon>
        <taxon>Vertebrata</taxon>
        <taxon>Euteleostomi</taxon>
        <taxon>Mammalia</taxon>
        <taxon>Eutheria</taxon>
        <taxon>Euarchontoglires</taxon>
        <taxon>Glires</taxon>
        <taxon>Rodentia</taxon>
        <taxon>Myomorpha</taxon>
        <taxon>Muroidea</taxon>
        <taxon>Cricetidae</taxon>
        <taxon>Cricetinae</taxon>
        <taxon>Cricetulus</taxon>
    </lineage>
</organism>
<feature type="region of interest" description="Disordered" evidence="1">
    <location>
        <begin position="17"/>
        <end position="36"/>
    </location>
</feature>
<dbReference type="AlphaFoldDB" id="G3H0F8"/>
<feature type="compositionally biased region" description="Basic and acidic residues" evidence="1">
    <location>
        <begin position="18"/>
        <end position="34"/>
    </location>
</feature>
<name>G3H0F8_CRIGR</name>
<dbReference type="InParanoid" id="G3H0F8"/>